<accession>A0A165PI00</accession>
<dbReference type="AlphaFoldDB" id="A0A165PI00"/>
<name>A0A165PI00_9AGAM</name>
<protein>
    <submittedName>
        <fullName evidence="1">Uncharacterized protein</fullName>
    </submittedName>
</protein>
<organism evidence="1 2">
    <name type="scientific">Neolentinus lepideus HHB14362 ss-1</name>
    <dbReference type="NCBI Taxonomy" id="1314782"/>
    <lineage>
        <taxon>Eukaryota</taxon>
        <taxon>Fungi</taxon>
        <taxon>Dikarya</taxon>
        <taxon>Basidiomycota</taxon>
        <taxon>Agaricomycotina</taxon>
        <taxon>Agaricomycetes</taxon>
        <taxon>Gloeophyllales</taxon>
        <taxon>Gloeophyllaceae</taxon>
        <taxon>Neolentinus</taxon>
    </lineage>
</organism>
<dbReference type="Proteomes" id="UP000076761">
    <property type="component" value="Unassembled WGS sequence"/>
</dbReference>
<dbReference type="InParanoid" id="A0A165PI00"/>
<keyword evidence="2" id="KW-1185">Reference proteome</keyword>
<evidence type="ECO:0000313" key="1">
    <source>
        <dbReference type="EMBL" id="KZT21068.1"/>
    </source>
</evidence>
<evidence type="ECO:0000313" key="2">
    <source>
        <dbReference type="Proteomes" id="UP000076761"/>
    </source>
</evidence>
<dbReference type="EMBL" id="KV425611">
    <property type="protein sequence ID" value="KZT21068.1"/>
    <property type="molecule type" value="Genomic_DNA"/>
</dbReference>
<reference evidence="1 2" key="1">
    <citation type="journal article" date="2016" name="Mol. Biol. Evol.">
        <title>Comparative Genomics of Early-Diverging Mushroom-Forming Fungi Provides Insights into the Origins of Lignocellulose Decay Capabilities.</title>
        <authorList>
            <person name="Nagy L.G."/>
            <person name="Riley R."/>
            <person name="Tritt A."/>
            <person name="Adam C."/>
            <person name="Daum C."/>
            <person name="Floudas D."/>
            <person name="Sun H."/>
            <person name="Yadav J.S."/>
            <person name="Pangilinan J."/>
            <person name="Larsson K.H."/>
            <person name="Matsuura K."/>
            <person name="Barry K."/>
            <person name="Labutti K."/>
            <person name="Kuo R."/>
            <person name="Ohm R.A."/>
            <person name="Bhattacharya S.S."/>
            <person name="Shirouzu T."/>
            <person name="Yoshinaga Y."/>
            <person name="Martin F.M."/>
            <person name="Grigoriev I.V."/>
            <person name="Hibbett D.S."/>
        </authorList>
    </citation>
    <scope>NUCLEOTIDE SEQUENCE [LARGE SCALE GENOMIC DNA]</scope>
    <source>
        <strain evidence="1 2">HHB14362 ss-1</strain>
    </source>
</reference>
<sequence>MVDEGRGQGVRVYILTYCPVLWGGIGGPRLSFSPKRGIGAPHLTEHGRPFRSALMRLVLRDSECRESTATSTIAGFPRSLIGFVLIASLGGCAMRIQPSNLRERPF</sequence>
<gene>
    <name evidence="1" type="ORF">NEOLEDRAFT_801271</name>
</gene>
<proteinExistence type="predicted"/>